<dbReference type="EMBL" id="JANUGU010000007">
    <property type="protein sequence ID" value="MCS0660004.1"/>
    <property type="molecule type" value="Genomic_DNA"/>
</dbReference>
<accession>A0ABT2D1M0</accession>
<evidence type="ECO:0000256" key="2">
    <source>
        <dbReference type="SAM" id="Phobius"/>
    </source>
</evidence>
<dbReference type="RefSeq" id="WP_258813198.1">
    <property type="nucleotide sequence ID" value="NZ_JANUGU010000007.1"/>
</dbReference>
<comment type="caution">
    <text evidence="3">The sequence shown here is derived from an EMBL/GenBank/DDBJ whole genome shotgun (WGS) entry which is preliminary data.</text>
</comment>
<dbReference type="Proteomes" id="UP001204621">
    <property type="component" value="Unassembled WGS sequence"/>
</dbReference>
<name>A0ABT2D1M0_9BURK</name>
<feature type="compositionally biased region" description="Low complexity" evidence="1">
    <location>
        <begin position="273"/>
        <end position="283"/>
    </location>
</feature>
<protein>
    <submittedName>
        <fullName evidence="3">Uncharacterized protein</fullName>
    </submittedName>
</protein>
<feature type="compositionally biased region" description="Low complexity" evidence="1">
    <location>
        <begin position="105"/>
        <end position="130"/>
    </location>
</feature>
<keyword evidence="2" id="KW-0812">Transmembrane</keyword>
<reference evidence="3 4" key="1">
    <citation type="submission" date="2022-08" db="EMBL/GenBank/DDBJ databases">
        <title>Reclassification of Massilia species as members of the genera Telluria, Duganella, Pseudoduganella, Mokoshia gen. nov. and Zemynaea gen. nov. using orthogonal and non-orthogonal genome-based approaches.</title>
        <authorList>
            <person name="Bowman J.P."/>
        </authorList>
    </citation>
    <scope>NUCLEOTIDE SEQUENCE [LARGE SCALE GENOMIC DNA]</scope>
    <source>
        <strain evidence="3 4">JCM 31606</strain>
    </source>
</reference>
<evidence type="ECO:0000313" key="4">
    <source>
        <dbReference type="Proteomes" id="UP001204621"/>
    </source>
</evidence>
<sequence>MRPTDENQHSTRPNLISSPRRGGNEDNILEMLERDTVRTRGMQAQSRFGWYVSGSVLAVFLVSLLVWLARESPKVQQVEAVLAAADTDRPPAASTAGDSGLADEAPAMSHAPTAPAAQAAPASPAGPDSANLATLPSAAPPAHRTNVATQHAAIVDEQHPSSRKQDAQQHLPPIVLATPGLLGAVPPAQPTSGAVVQDETTATPPKPDAAIAQAMPLDEHKLPATPPPAPAPALKDDATSQAPAASGQAAPDPASAAPSVNQQQPATQAGADTPRSPASAKARSAARTRASARNKPRKPARNAGKAKRTAAQPHDAQTHDRQTDSDVALISAVIQHASTHPACAEAGCAAKATPKQ</sequence>
<organism evidence="3 4">
    <name type="scientific">Massilia terrae</name>
    <dbReference type="NCBI Taxonomy" id="1811224"/>
    <lineage>
        <taxon>Bacteria</taxon>
        <taxon>Pseudomonadati</taxon>
        <taxon>Pseudomonadota</taxon>
        <taxon>Betaproteobacteria</taxon>
        <taxon>Burkholderiales</taxon>
        <taxon>Oxalobacteraceae</taxon>
        <taxon>Telluria group</taxon>
        <taxon>Massilia</taxon>
    </lineage>
</organism>
<feature type="compositionally biased region" description="Low complexity" evidence="1">
    <location>
        <begin position="239"/>
        <end position="259"/>
    </location>
</feature>
<feature type="compositionally biased region" description="Basic residues" evidence="1">
    <location>
        <begin position="284"/>
        <end position="308"/>
    </location>
</feature>
<keyword evidence="2" id="KW-0472">Membrane</keyword>
<keyword evidence="4" id="KW-1185">Reference proteome</keyword>
<feature type="region of interest" description="Disordered" evidence="1">
    <location>
        <begin position="1"/>
        <end position="27"/>
    </location>
</feature>
<feature type="compositionally biased region" description="Polar residues" evidence="1">
    <location>
        <begin position="190"/>
        <end position="203"/>
    </location>
</feature>
<keyword evidence="2" id="KW-1133">Transmembrane helix</keyword>
<evidence type="ECO:0000256" key="1">
    <source>
        <dbReference type="SAM" id="MobiDB-lite"/>
    </source>
</evidence>
<feature type="region of interest" description="Disordered" evidence="1">
    <location>
        <begin position="220"/>
        <end position="325"/>
    </location>
</feature>
<feature type="region of interest" description="Disordered" evidence="1">
    <location>
        <begin position="87"/>
        <end position="145"/>
    </location>
</feature>
<feature type="region of interest" description="Disordered" evidence="1">
    <location>
        <begin position="179"/>
        <end position="207"/>
    </location>
</feature>
<proteinExistence type="predicted"/>
<feature type="transmembrane region" description="Helical" evidence="2">
    <location>
        <begin position="48"/>
        <end position="69"/>
    </location>
</feature>
<evidence type="ECO:0000313" key="3">
    <source>
        <dbReference type="EMBL" id="MCS0660004.1"/>
    </source>
</evidence>
<gene>
    <name evidence="3" type="ORF">NX778_18180</name>
</gene>